<dbReference type="GeneID" id="29112135"/>
<sequence length="386" mass="43021">MNYASWIEEKKLKKTFIVATLASTLVGTFTASMGLWERVADRREQHRQKQRDSKQDGEIKELKQQFEDAQKKAEGRQQEIDRLKNGGGGGQWGGRDDVGNNFQRDGMMIQRMYDQGYGRMGSRFAQGDAIVENQLQAQIIQLQQTVINVLQDALYNDRQLTRADMAKLIAASNQAREGSMVALQEAQQRLGGSQAGGGEFRPASPARSLVPSQRAPSAIMDVGEQLFCRYALDLQHMPGKPLASTFAPGGSCACPACGVVLDVTSEDFWMIGKRTPITMYDKTTGYETDIMETREFRLAQRFVLKCHTPDGEYACTICSRGRDVDAICRTVDSLVKHVGTYHDVGELEGEIDLREAKVETTRMSLPAAPRAPSPPRSVLREEVIYR</sequence>
<feature type="region of interest" description="Disordered" evidence="1">
    <location>
        <begin position="81"/>
        <end position="101"/>
    </location>
</feature>
<dbReference type="PANTHER" id="PTHR42354:SF1">
    <property type="entry name" value="C2H2-TYPE DOMAIN-CONTAINING PROTEIN"/>
    <property type="match status" value="1"/>
</dbReference>
<proteinExistence type="predicted"/>
<reference evidence="4" key="3">
    <citation type="journal article" date="2019" name="J. ISSAAS">
        <title>Genomics, evolutionary history and diagnostics of the Alternaria alternata species group including apple and Asian pear pathotypes.</title>
        <authorList>
            <person name="Armitage A.D."/>
            <person name="Cockerton H.M."/>
            <person name="Sreenivasaprasad S."/>
            <person name="Woodhall J."/>
            <person name="Lane C."/>
            <person name="Harrison R.J."/>
            <person name="Clarkson J.P."/>
        </authorList>
    </citation>
    <scope>NUCLEOTIDE SEQUENCE</scope>
    <source>
        <strain evidence="4">FERA 1177</strain>
    </source>
</reference>
<dbReference type="VEuPathDB" id="FungiDB:CC77DRAFT_1029767"/>
<keyword evidence="5" id="KW-1185">Reference proteome</keyword>
<evidence type="ECO:0000256" key="1">
    <source>
        <dbReference type="SAM" id="MobiDB-lite"/>
    </source>
</evidence>
<reference evidence="6" key="2">
    <citation type="journal article" date="2019" name="bioRxiv">
        <title>Genomics, evolutionary history and diagnostics of the Alternaria alternata species group including apple and Asian pear pathotypes.</title>
        <authorList>
            <person name="Armitage A.D."/>
            <person name="Cockerton H.M."/>
            <person name="Sreenivasaprasad S."/>
            <person name="Woodhall J.W."/>
            <person name="Lane C.R."/>
            <person name="Harrison R.J."/>
            <person name="Clarkson J.P."/>
        </authorList>
    </citation>
    <scope>NUCLEOTIDE SEQUENCE [LARGE SCALE GENOMIC DNA]</scope>
    <source>
        <strain evidence="6">FERA 1177</strain>
    </source>
</reference>
<evidence type="ECO:0000313" key="5">
    <source>
        <dbReference type="Proteomes" id="UP000077248"/>
    </source>
</evidence>
<name>A0A177DT97_ALTAL</name>
<dbReference type="RefSeq" id="XP_018388168.1">
    <property type="nucleotide sequence ID" value="XM_018526541.1"/>
</dbReference>
<evidence type="ECO:0000313" key="3">
    <source>
        <dbReference type="EMBL" id="OAG22747.1"/>
    </source>
</evidence>
<dbReference type="Proteomes" id="UP000077248">
    <property type="component" value="Unassembled WGS sequence"/>
</dbReference>
<dbReference type="KEGG" id="aalt:CC77DRAFT_1029767"/>
<feature type="transmembrane region" description="Helical" evidence="2">
    <location>
        <begin position="16"/>
        <end position="36"/>
    </location>
</feature>
<dbReference type="STRING" id="5599.A0A177DT97"/>
<evidence type="ECO:0000313" key="6">
    <source>
        <dbReference type="Proteomes" id="UP000291422"/>
    </source>
</evidence>
<organism evidence="3 5">
    <name type="scientific">Alternaria alternata</name>
    <name type="common">Alternaria rot fungus</name>
    <name type="synonym">Torula alternata</name>
    <dbReference type="NCBI Taxonomy" id="5599"/>
    <lineage>
        <taxon>Eukaryota</taxon>
        <taxon>Fungi</taxon>
        <taxon>Dikarya</taxon>
        <taxon>Ascomycota</taxon>
        <taxon>Pezizomycotina</taxon>
        <taxon>Dothideomycetes</taxon>
        <taxon>Pleosporomycetidae</taxon>
        <taxon>Pleosporales</taxon>
        <taxon>Pleosporineae</taxon>
        <taxon>Pleosporaceae</taxon>
        <taxon>Alternaria</taxon>
        <taxon>Alternaria sect. Alternaria</taxon>
        <taxon>Alternaria alternata complex</taxon>
    </lineage>
</organism>
<reference evidence="3 5" key="1">
    <citation type="submission" date="2016-05" db="EMBL/GenBank/DDBJ databases">
        <title>Comparative analysis of secretome profiles of manganese(II)-oxidizing ascomycete fungi.</title>
        <authorList>
            <consortium name="DOE Joint Genome Institute"/>
            <person name="Zeiner C.A."/>
            <person name="Purvine S.O."/>
            <person name="Zink E.M."/>
            <person name="Wu S."/>
            <person name="Pasa-Tolic L."/>
            <person name="Chaput D.L."/>
            <person name="Haridas S."/>
            <person name="Grigoriev I.V."/>
            <person name="Santelli C.M."/>
            <person name="Hansel C.M."/>
        </authorList>
    </citation>
    <scope>NUCLEOTIDE SEQUENCE [LARGE SCALE GENOMIC DNA]</scope>
    <source>
        <strain evidence="3 5">SRC1lrK2f</strain>
    </source>
</reference>
<dbReference type="Proteomes" id="UP000291422">
    <property type="component" value="Unassembled WGS sequence"/>
</dbReference>
<evidence type="ECO:0000256" key="2">
    <source>
        <dbReference type="SAM" id="Phobius"/>
    </source>
</evidence>
<accession>A0A177DT97</accession>
<gene>
    <name evidence="4" type="ORF">AA0117_g2857</name>
    <name evidence="3" type="ORF">CC77DRAFT_1029767</name>
</gene>
<protein>
    <submittedName>
        <fullName evidence="3">Uncharacterized protein</fullName>
    </submittedName>
</protein>
<evidence type="ECO:0000313" key="4">
    <source>
        <dbReference type="EMBL" id="RYN81049.1"/>
    </source>
</evidence>
<keyword evidence="2" id="KW-0812">Transmembrane</keyword>
<dbReference type="OMA" id="MNYASWI"/>
<keyword evidence="2" id="KW-1133">Transmembrane helix</keyword>
<keyword evidence="2" id="KW-0472">Membrane</keyword>
<dbReference type="EMBL" id="KV441474">
    <property type="protein sequence ID" value="OAG22747.1"/>
    <property type="molecule type" value="Genomic_DNA"/>
</dbReference>
<dbReference type="AlphaFoldDB" id="A0A177DT97"/>
<dbReference type="EMBL" id="PDXD01000003">
    <property type="protein sequence ID" value="RYN81049.1"/>
    <property type="molecule type" value="Genomic_DNA"/>
</dbReference>
<dbReference type="PANTHER" id="PTHR42354">
    <property type="entry name" value="C2H2-TYPE DOMAIN-CONTAINING PROTEIN"/>
    <property type="match status" value="1"/>
</dbReference>